<comment type="catalytic activity">
    <reaction evidence="6">
        <text>a sn-glycero-3-phosphodiester + H2O = an alcohol + sn-glycerol 3-phosphate + H(+)</text>
        <dbReference type="Rhea" id="RHEA:12969"/>
        <dbReference type="ChEBI" id="CHEBI:15377"/>
        <dbReference type="ChEBI" id="CHEBI:15378"/>
        <dbReference type="ChEBI" id="CHEBI:30879"/>
        <dbReference type="ChEBI" id="CHEBI:57597"/>
        <dbReference type="ChEBI" id="CHEBI:83408"/>
        <dbReference type="EC" id="3.1.4.46"/>
    </reaction>
</comment>
<evidence type="ECO:0000256" key="1">
    <source>
        <dbReference type="ARBA" id="ARBA00007277"/>
    </source>
</evidence>
<keyword evidence="4" id="KW-0319">Glycerol metabolism</keyword>
<dbReference type="GO" id="GO:0042597">
    <property type="term" value="C:periplasmic space"/>
    <property type="evidence" value="ECO:0007669"/>
    <property type="project" value="TreeGrafter"/>
</dbReference>
<organism evidence="8 10">
    <name type="scientific">Mumia zhuanghuii</name>
    <dbReference type="NCBI Taxonomy" id="2585211"/>
    <lineage>
        <taxon>Bacteria</taxon>
        <taxon>Bacillati</taxon>
        <taxon>Actinomycetota</taxon>
        <taxon>Actinomycetes</taxon>
        <taxon>Propionibacteriales</taxon>
        <taxon>Nocardioidaceae</taxon>
        <taxon>Mumia</taxon>
    </lineage>
</organism>
<dbReference type="SUPFAM" id="SSF51695">
    <property type="entry name" value="PLC-like phosphodiesterases"/>
    <property type="match status" value="1"/>
</dbReference>
<dbReference type="RefSeq" id="WP_139105828.1">
    <property type="nucleotide sequence ID" value="NZ_VDFR01000048.1"/>
</dbReference>
<dbReference type="PANTHER" id="PTHR43620:SF7">
    <property type="entry name" value="GLYCEROPHOSPHODIESTER PHOSPHODIESTERASE GDPD5-RELATED"/>
    <property type="match status" value="1"/>
</dbReference>
<dbReference type="GO" id="GO:0008889">
    <property type="term" value="F:glycerophosphodiester phosphodiesterase activity"/>
    <property type="evidence" value="ECO:0007669"/>
    <property type="project" value="UniProtKB-EC"/>
</dbReference>
<dbReference type="OrthoDB" id="9758957at2"/>
<sequence length="348" mass="37555">MSGLPGPAGSVRPVVIAHRGASGYRPEHTLASYRLGVALGADVIEPDLVSTADGVLVARHENEIGATTDVSHHPEFAGRRATKCVDGREVTGWFTEDFTLQELKTLRAVERIPRARPGNTAYDGWYEVPTLDEILELAELAGAQHGRPIGVMPELKSSTYFRERDLPLEEPLLRTVREWGLDSVGSGFAVQSFEVANLQRLAAESRLPLVQLVEVRGAPYDRVRAGNTLTYPEMVTAAGLARVAEYADVLGAPKDVLVPRRPDGRLGQPSSVTADAHAAGLAVFVWTLRRENVFLPLDLRSGPLDADAGDVRSELEVFLRLGVDGIFTDHPDVVAGALTPLPVTSPVP</sequence>
<dbReference type="Proteomes" id="UP000306740">
    <property type="component" value="Unassembled WGS sequence"/>
</dbReference>
<comment type="similarity">
    <text evidence="1">Belongs to the glycerophosphoryl diester phosphodiesterase family.</text>
</comment>
<evidence type="ECO:0000313" key="10">
    <source>
        <dbReference type="Proteomes" id="UP000306740"/>
    </source>
</evidence>
<accession>A0A5C4MMP1</accession>
<keyword evidence="3" id="KW-0732">Signal</keyword>
<feature type="domain" description="GP-PDE" evidence="7">
    <location>
        <begin position="13"/>
        <end position="338"/>
    </location>
</feature>
<evidence type="ECO:0000256" key="4">
    <source>
        <dbReference type="ARBA" id="ARBA00022798"/>
    </source>
</evidence>
<reference evidence="8 10" key="1">
    <citation type="submission" date="2019-05" db="EMBL/GenBank/DDBJ databases">
        <title>Mumia sp. nov., isolated from the intestinal contents of plateau pika (Ochotona curzoniae) in the Qinghai-Tibet plateau of China.</title>
        <authorList>
            <person name="Tian Z."/>
        </authorList>
    </citation>
    <scope>NUCLEOTIDE SEQUENCE [LARGE SCALE GENOMIC DNA]</scope>
    <source>
        <strain evidence="10">527</strain>
        <strain evidence="8">Z527</strain>
    </source>
</reference>
<dbReference type="EMBL" id="VDFR01000051">
    <property type="protein sequence ID" value="TNC46833.1"/>
    <property type="molecule type" value="Genomic_DNA"/>
</dbReference>
<evidence type="ECO:0000313" key="8">
    <source>
        <dbReference type="EMBL" id="TNC46833.1"/>
    </source>
</evidence>
<evidence type="ECO:0000313" key="9">
    <source>
        <dbReference type="EMBL" id="TNC47119.1"/>
    </source>
</evidence>
<dbReference type="PANTHER" id="PTHR43620">
    <property type="entry name" value="GLYCEROPHOSPHORYL DIESTER PHOSPHODIESTERASE"/>
    <property type="match status" value="1"/>
</dbReference>
<dbReference type="InterPro" id="IPR030395">
    <property type="entry name" value="GP_PDE_dom"/>
</dbReference>
<name>A0A5C4MMP1_9ACTN</name>
<dbReference type="GO" id="GO:0006071">
    <property type="term" value="P:glycerol metabolic process"/>
    <property type="evidence" value="ECO:0007669"/>
    <property type="project" value="UniProtKB-KW"/>
</dbReference>
<dbReference type="AlphaFoldDB" id="A0A5C4MMP1"/>
<dbReference type="PROSITE" id="PS51704">
    <property type="entry name" value="GP_PDE"/>
    <property type="match status" value="1"/>
</dbReference>
<evidence type="ECO:0000256" key="2">
    <source>
        <dbReference type="ARBA" id="ARBA00012247"/>
    </source>
</evidence>
<proteinExistence type="inferred from homology"/>
<evidence type="ECO:0000256" key="3">
    <source>
        <dbReference type="ARBA" id="ARBA00022729"/>
    </source>
</evidence>
<keyword evidence="5" id="KW-0378">Hydrolase</keyword>
<evidence type="ECO:0000259" key="7">
    <source>
        <dbReference type="PROSITE" id="PS51704"/>
    </source>
</evidence>
<dbReference type="Pfam" id="PF03009">
    <property type="entry name" value="GDPD"/>
    <property type="match status" value="1"/>
</dbReference>
<dbReference type="GO" id="GO:0006629">
    <property type="term" value="P:lipid metabolic process"/>
    <property type="evidence" value="ECO:0007669"/>
    <property type="project" value="InterPro"/>
</dbReference>
<dbReference type="InterPro" id="IPR017946">
    <property type="entry name" value="PLC-like_Pdiesterase_TIM-brl"/>
</dbReference>
<evidence type="ECO:0000256" key="6">
    <source>
        <dbReference type="ARBA" id="ARBA00047512"/>
    </source>
</evidence>
<dbReference type="EC" id="3.1.4.46" evidence="2"/>
<dbReference type="EMBL" id="VDFR01000048">
    <property type="protein sequence ID" value="TNC47119.1"/>
    <property type="molecule type" value="Genomic_DNA"/>
</dbReference>
<gene>
    <name evidence="9" type="ORF">FHE65_10900</name>
    <name evidence="8" type="ORF">FHE65_11685</name>
</gene>
<protein>
    <recommendedName>
        <fullName evidence="2">glycerophosphodiester phosphodiesterase</fullName>
        <ecNumber evidence="2">3.1.4.46</ecNumber>
    </recommendedName>
</protein>
<comment type="caution">
    <text evidence="8">The sequence shown here is derived from an EMBL/GenBank/DDBJ whole genome shotgun (WGS) entry which is preliminary data.</text>
</comment>
<dbReference type="Gene3D" id="3.20.20.190">
    <property type="entry name" value="Phosphatidylinositol (PI) phosphodiesterase"/>
    <property type="match status" value="1"/>
</dbReference>
<evidence type="ECO:0000256" key="5">
    <source>
        <dbReference type="ARBA" id="ARBA00022801"/>
    </source>
</evidence>